<evidence type="ECO:0000313" key="2">
    <source>
        <dbReference type="EMBL" id="KAJ5404053.1"/>
    </source>
</evidence>
<evidence type="ECO:0000259" key="1">
    <source>
        <dbReference type="Pfam" id="PF17111"/>
    </source>
</evidence>
<comment type="caution">
    <text evidence="2">The sequence shown here is derived from an EMBL/GenBank/DDBJ whole genome shotgun (WGS) entry which is preliminary data.</text>
</comment>
<dbReference type="OrthoDB" id="432483at2759"/>
<evidence type="ECO:0000313" key="3">
    <source>
        <dbReference type="Proteomes" id="UP001147747"/>
    </source>
</evidence>
<dbReference type="Pfam" id="PF17111">
    <property type="entry name" value="PigL_N"/>
    <property type="match status" value="1"/>
</dbReference>
<protein>
    <recommendedName>
        <fullName evidence="1">Azaphilone pigments biosynthesis cluster protein L N-terminal domain-containing protein</fullName>
    </recommendedName>
</protein>
<dbReference type="Proteomes" id="UP001147747">
    <property type="component" value="Unassembled WGS sequence"/>
</dbReference>
<dbReference type="AlphaFoldDB" id="A0A9X0BBY3"/>
<dbReference type="InterPro" id="IPR031348">
    <property type="entry name" value="PigL_N"/>
</dbReference>
<reference evidence="2" key="1">
    <citation type="submission" date="2022-12" db="EMBL/GenBank/DDBJ databases">
        <authorList>
            <person name="Petersen C."/>
        </authorList>
    </citation>
    <scope>NUCLEOTIDE SEQUENCE</scope>
    <source>
        <strain evidence="2">IBT 29677</strain>
    </source>
</reference>
<gene>
    <name evidence="2" type="ORF">N7509_003924</name>
</gene>
<dbReference type="EMBL" id="JAPZBU010000005">
    <property type="protein sequence ID" value="KAJ5404053.1"/>
    <property type="molecule type" value="Genomic_DNA"/>
</dbReference>
<proteinExistence type="predicted"/>
<sequence>MIEPLSVTASIVGITAPALHGIRLLINDVQSIKDAPEAIRALEDHLHRVSLAVSSLQAIDPREWEYLGSNVTDEVESTVRFCTASCDRFRLDLQRWTRHSPDGGFSWQDRAKMGFMKQGPIKSMQGHLQTCQIAINSVVGIATLYVREITFAVQTTDTQLAQVTETLKTLNTLDDARREVDMVRQLQEEQIALTWSRKLLDEIIAKLQEDPASRASGEKSGEKQGYSAQVTLEARPPAFRLALATGLSAGSLLAANE</sequence>
<organism evidence="2 3">
    <name type="scientific">Penicillium cosmopolitanum</name>
    <dbReference type="NCBI Taxonomy" id="1131564"/>
    <lineage>
        <taxon>Eukaryota</taxon>
        <taxon>Fungi</taxon>
        <taxon>Dikarya</taxon>
        <taxon>Ascomycota</taxon>
        <taxon>Pezizomycotina</taxon>
        <taxon>Eurotiomycetes</taxon>
        <taxon>Eurotiomycetidae</taxon>
        <taxon>Eurotiales</taxon>
        <taxon>Aspergillaceae</taxon>
        <taxon>Penicillium</taxon>
    </lineage>
</organism>
<keyword evidence="3" id="KW-1185">Reference proteome</keyword>
<reference evidence="2" key="2">
    <citation type="journal article" date="2023" name="IMA Fungus">
        <title>Comparative genomic study of the Penicillium genus elucidates a diverse pangenome and 15 lateral gene transfer events.</title>
        <authorList>
            <person name="Petersen C."/>
            <person name="Sorensen T."/>
            <person name="Nielsen M.R."/>
            <person name="Sondergaard T.E."/>
            <person name="Sorensen J.L."/>
            <person name="Fitzpatrick D.A."/>
            <person name="Frisvad J.C."/>
            <person name="Nielsen K.L."/>
        </authorList>
    </citation>
    <scope>NUCLEOTIDE SEQUENCE</scope>
    <source>
        <strain evidence="2">IBT 29677</strain>
    </source>
</reference>
<dbReference type="GeneID" id="81367541"/>
<accession>A0A9X0BBY3</accession>
<feature type="domain" description="Azaphilone pigments biosynthesis cluster protein L N-terminal" evidence="1">
    <location>
        <begin position="3"/>
        <end position="181"/>
    </location>
</feature>
<dbReference type="RefSeq" id="XP_056491295.1">
    <property type="nucleotide sequence ID" value="XM_056628561.1"/>
</dbReference>
<name>A0A9X0BBY3_9EURO</name>